<feature type="region of interest" description="Disordered" evidence="1">
    <location>
        <begin position="102"/>
        <end position="144"/>
    </location>
</feature>
<accession>A0A225V0N7</accession>
<feature type="compositionally biased region" description="Polar residues" evidence="1">
    <location>
        <begin position="108"/>
        <end position="117"/>
    </location>
</feature>
<evidence type="ECO:0000313" key="3">
    <source>
        <dbReference type="Proteomes" id="UP000198211"/>
    </source>
</evidence>
<feature type="region of interest" description="Disordered" evidence="1">
    <location>
        <begin position="1"/>
        <end position="42"/>
    </location>
</feature>
<feature type="compositionally biased region" description="Basic and acidic residues" evidence="1">
    <location>
        <begin position="12"/>
        <end position="31"/>
    </location>
</feature>
<reference evidence="3" key="1">
    <citation type="submission" date="2017-03" db="EMBL/GenBank/DDBJ databases">
        <title>Phytopthora megakarya and P. palmivora, two closely related causual agents of cacao black pod achieved similar genome size and gene model numbers by different mechanisms.</title>
        <authorList>
            <person name="Ali S."/>
            <person name="Shao J."/>
            <person name="Larry D.J."/>
            <person name="Kronmiller B."/>
            <person name="Shen D."/>
            <person name="Strem M.D."/>
            <person name="Melnick R.L."/>
            <person name="Guiltinan M.J."/>
            <person name="Tyler B.M."/>
            <person name="Meinhardt L.W."/>
            <person name="Bailey B.A."/>
        </authorList>
    </citation>
    <scope>NUCLEOTIDE SEQUENCE [LARGE SCALE GENOMIC DNA]</scope>
    <source>
        <strain evidence="3">zdho120</strain>
    </source>
</reference>
<feature type="compositionally biased region" description="Basic and acidic residues" evidence="1">
    <location>
        <begin position="133"/>
        <end position="144"/>
    </location>
</feature>
<dbReference type="Proteomes" id="UP000198211">
    <property type="component" value="Unassembled WGS sequence"/>
</dbReference>
<organism evidence="2 3">
    <name type="scientific">Phytophthora megakarya</name>
    <dbReference type="NCBI Taxonomy" id="4795"/>
    <lineage>
        <taxon>Eukaryota</taxon>
        <taxon>Sar</taxon>
        <taxon>Stramenopiles</taxon>
        <taxon>Oomycota</taxon>
        <taxon>Peronosporomycetes</taxon>
        <taxon>Peronosporales</taxon>
        <taxon>Peronosporaceae</taxon>
        <taxon>Phytophthora</taxon>
    </lineage>
</organism>
<keyword evidence="3" id="KW-1185">Reference proteome</keyword>
<dbReference type="OrthoDB" id="127198at2759"/>
<evidence type="ECO:0000256" key="1">
    <source>
        <dbReference type="SAM" id="MobiDB-lite"/>
    </source>
</evidence>
<proteinExistence type="predicted"/>
<comment type="caution">
    <text evidence="2">The sequence shown here is derived from an EMBL/GenBank/DDBJ whole genome shotgun (WGS) entry which is preliminary data.</text>
</comment>
<dbReference type="EMBL" id="NBNE01009318">
    <property type="protein sequence ID" value="OWY98527.1"/>
    <property type="molecule type" value="Genomic_DNA"/>
</dbReference>
<feature type="compositionally biased region" description="Polar residues" evidence="1">
    <location>
        <begin position="32"/>
        <end position="42"/>
    </location>
</feature>
<feature type="compositionally biased region" description="Basic residues" evidence="1">
    <location>
        <begin position="119"/>
        <end position="132"/>
    </location>
</feature>
<evidence type="ECO:0000313" key="2">
    <source>
        <dbReference type="EMBL" id="OWY98527.1"/>
    </source>
</evidence>
<name>A0A225V0N7_9STRA</name>
<dbReference type="AlphaFoldDB" id="A0A225V0N7"/>
<sequence>MVRVPGSSGDSGFHRESQGDVKVKEVHREEVPTNSGSTEASLITASPQISGVWRGSLLTDTRRTWIKTQILKKKPPIPLKAATAAIADLDENLDLYTTDKETTKSKAHLSTKSVATNRSSKKKKIKTGRTKLKAPDSELEDGNKPRSTIAKDMIEQAYHRKNLSETLLQDPVLAIIQVRQIGDLSDRYPSSILAQIG</sequence>
<gene>
    <name evidence="2" type="ORF">PHMEG_00030692</name>
</gene>
<protein>
    <submittedName>
        <fullName evidence="2">Uncharacterized protein</fullName>
    </submittedName>
</protein>